<name>A0A5J5ESC6_9PEZI</name>
<reference evidence="2 3" key="1">
    <citation type="submission" date="2019-09" db="EMBL/GenBank/DDBJ databases">
        <title>Draft genome of the ectomycorrhizal ascomycete Sphaerosporella brunnea.</title>
        <authorList>
            <consortium name="DOE Joint Genome Institute"/>
            <person name="Benucci G.M."/>
            <person name="Marozzi G."/>
            <person name="Antonielli L."/>
            <person name="Sanchez S."/>
            <person name="Marco P."/>
            <person name="Wang X."/>
            <person name="Falini L.B."/>
            <person name="Barry K."/>
            <person name="Haridas S."/>
            <person name="Lipzen A."/>
            <person name="Labutti K."/>
            <person name="Grigoriev I.V."/>
            <person name="Murat C."/>
            <person name="Martin F."/>
            <person name="Albertini E."/>
            <person name="Donnini D."/>
            <person name="Bonito G."/>
        </authorList>
    </citation>
    <scope>NUCLEOTIDE SEQUENCE [LARGE SCALE GENOMIC DNA]</scope>
    <source>
        <strain evidence="2 3">Sb_GMNB300</strain>
    </source>
</reference>
<evidence type="ECO:0000313" key="3">
    <source>
        <dbReference type="Proteomes" id="UP000326924"/>
    </source>
</evidence>
<protein>
    <recommendedName>
        <fullName evidence="4">Secreted protein</fullName>
    </recommendedName>
</protein>
<sequence>MPGAGWTNSWAIPTLLSFFVWLLRYAQGQVISPKNTAPFQNTFLQPNEKKTKNTNAWFQQQNALSMVCAAKPAEPKIQKPSSQHPKALNLRHALSVIL</sequence>
<feature type="chain" id="PRO_5023852867" description="Secreted protein" evidence="1">
    <location>
        <begin position="29"/>
        <end position="98"/>
    </location>
</feature>
<evidence type="ECO:0000256" key="1">
    <source>
        <dbReference type="SAM" id="SignalP"/>
    </source>
</evidence>
<keyword evidence="1" id="KW-0732">Signal</keyword>
<dbReference type="Proteomes" id="UP000326924">
    <property type="component" value="Unassembled WGS sequence"/>
</dbReference>
<dbReference type="AlphaFoldDB" id="A0A5J5ESC6"/>
<proteinExistence type="predicted"/>
<feature type="signal peptide" evidence="1">
    <location>
        <begin position="1"/>
        <end position="28"/>
    </location>
</feature>
<evidence type="ECO:0000313" key="2">
    <source>
        <dbReference type="EMBL" id="KAA8901781.1"/>
    </source>
</evidence>
<keyword evidence="3" id="KW-1185">Reference proteome</keyword>
<dbReference type="EMBL" id="VXIS01000141">
    <property type="protein sequence ID" value="KAA8901781.1"/>
    <property type="molecule type" value="Genomic_DNA"/>
</dbReference>
<accession>A0A5J5ESC6</accession>
<evidence type="ECO:0008006" key="4">
    <source>
        <dbReference type="Google" id="ProtNLM"/>
    </source>
</evidence>
<organism evidence="2 3">
    <name type="scientific">Sphaerosporella brunnea</name>
    <dbReference type="NCBI Taxonomy" id="1250544"/>
    <lineage>
        <taxon>Eukaryota</taxon>
        <taxon>Fungi</taxon>
        <taxon>Dikarya</taxon>
        <taxon>Ascomycota</taxon>
        <taxon>Pezizomycotina</taxon>
        <taxon>Pezizomycetes</taxon>
        <taxon>Pezizales</taxon>
        <taxon>Pyronemataceae</taxon>
        <taxon>Sphaerosporella</taxon>
    </lineage>
</organism>
<dbReference type="InParanoid" id="A0A5J5ESC6"/>
<comment type="caution">
    <text evidence="2">The sequence shown here is derived from an EMBL/GenBank/DDBJ whole genome shotgun (WGS) entry which is preliminary data.</text>
</comment>
<gene>
    <name evidence="2" type="ORF">FN846DRAFT_956510</name>
</gene>